<feature type="transmembrane region" description="Helical" evidence="1">
    <location>
        <begin position="132"/>
        <end position="152"/>
    </location>
</feature>
<keyword evidence="3" id="KW-1185">Reference proteome</keyword>
<evidence type="ECO:0000313" key="2">
    <source>
        <dbReference type="EMBL" id="KAK9305927.1"/>
    </source>
</evidence>
<reference evidence="2 3" key="1">
    <citation type="submission" date="2024-05" db="EMBL/GenBank/DDBJ databases">
        <title>The nuclear and mitochondrial genome assemblies of Tetragonisca angustula (Apidae: Meliponini), a tiny yet remarkable pollinator in the Neotropics.</title>
        <authorList>
            <person name="Ferrari R."/>
            <person name="Ricardo P.C."/>
            <person name="Dias F.C."/>
            <person name="Araujo N.S."/>
            <person name="Soares D.O."/>
            <person name="Zhou Q.-S."/>
            <person name="Zhu C.-D."/>
            <person name="Coutinho L."/>
            <person name="Airas M.C."/>
            <person name="Batista T.M."/>
        </authorList>
    </citation>
    <scope>NUCLEOTIDE SEQUENCE [LARGE SCALE GENOMIC DNA]</scope>
    <source>
        <strain evidence="2">ASF017062</strain>
        <tissue evidence="2">Abdomen</tissue>
    </source>
</reference>
<accession>A0AAW1A803</accession>
<feature type="transmembrane region" description="Helical" evidence="1">
    <location>
        <begin position="38"/>
        <end position="57"/>
    </location>
</feature>
<comment type="caution">
    <text evidence="2">The sequence shown here is derived from an EMBL/GenBank/DDBJ whole genome shotgun (WGS) entry which is preliminary data.</text>
</comment>
<dbReference type="AlphaFoldDB" id="A0AAW1A803"/>
<organism evidence="2 3">
    <name type="scientific">Tetragonisca angustula</name>
    <dbReference type="NCBI Taxonomy" id="166442"/>
    <lineage>
        <taxon>Eukaryota</taxon>
        <taxon>Metazoa</taxon>
        <taxon>Ecdysozoa</taxon>
        <taxon>Arthropoda</taxon>
        <taxon>Hexapoda</taxon>
        <taxon>Insecta</taxon>
        <taxon>Pterygota</taxon>
        <taxon>Neoptera</taxon>
        <taxon>Endopterygota</taxon>
        <taxon>Hymenoptera</taxon>
        <taxon>Apocrita</taxon>
        <taxon>Aculeata</taxon>
        <taxon>Apoidea</taxon>
        <taxon>Anthophila</taxon>
        <taxon>Apidae</taxon>
        <taxon>Tetragonisca</taxon>
    </lineage>
</organism>
<gene>
    <name evidence="2" type="ORF">QLX08_003283</name>
</gene>
<keyword evidence="1" id="KW-1133">Transmembrane helix</keyword>
<feature type="transmembrane region" description="Helical" evidence="1">
    <location>
        <begin position="69"/>
        <end position="90"/>
    </location>
</feature>
<sequence length="185" mass="21719">MPPSRHVPLIRNLKFSAGKPSHFQDNFMPKDLFNFKLAFWRATSSSTIFLLILNLKFYAEKHSQFQDRILAYLLLGLYVLLASLCSLKFYTERPYHFQYRFLACRLLEHHVFLIENLKFYAERPFHFQDRVLTYHILLILDLKLLSVILIGIEDIRANTFLSQLVCDVSLPQTLCSPDRISGFAT</sequence>
<proteinExistence type="predicted"/>
<name>A0AAW1A803_9HYME</name>
<protein>
    <submittedName>
        <fullName evidence="2">Uncharacterized protein</fullName>
    </submittedName>
</protein>
<evidence type="ECO:0000256" key="1">
    <source>
        <dbReference type="SAM" id="Phobius"/>
    </source>
</evidence>
<dbReference type="Proteomes" id="UP001432146">
    <property type="component" value="Unassembled WGS sequence"/>
</dbReference>
<keyword evidence="1" id="KW-0472">Membrane</keyword>
<keyword evidence="1" id="KW-0812">Transmembrane</keyword>
<evidence type="ECO:0000313" key="3">
    <source>
        <dbReference type="Proteomes" id="UP001432146"/>
    </source>
</evidence>
<dbReference type="EMBL" id="JAWNGG020000047">
    <property type="protein sequence ID" value="KAK9305927.1"/>
    <property type="molecule type" value="Genomic_DNA"/>
</dbReference>